<organism evidence="3 4">
    <name type="scientific">Candidatus Entotheonella gemina</name>
    <dbReference type="NCBI Taxonomy" id="1429439"/>
    <lineage>
        <taxon>Bacteria</taxon>
        <taxon>Pseudomonadati</taxon>
        <taxon>Nitrospinota/Tectimicrobiota group</taxon>
        <taxon>Candidatus Tectimicrobiota</taxon>
        <taxon>Candidatus Entotheonellia</taxon>
        <taxon>Candidatus Entotheonellales</taxon>
        <taxon>Candidatus Entotheonellaceae</taxon>
        <taxon>Candidatus Entotheonella</taxon>
    </lineage>
</organism>
<dbReference type="GO" id="GO:0005829">
    <property type="term" value="C:cytosol"/>
    <property type="evidence" value="ECO:0007669"/>
    <property type="project" value="TreeGrafter"/>
</dbReference>
<feature type="domain" description="Cysteine-rich" evidence="2">
    <location>
        <begin position="142"/>
        <end position="226"/>
    </location>
</feature>
<sequence>MAEPASSARPARVALFITCLGDVFYPEAGEASVRVLRRLGVQVDFPSAQTCCGQPAFNAGFRAQARSVARHQLEVLAPYDYVVVPSGSCTAMFRVFYPELFAGEPELEARASALAERVYEFSEFLVRVLGVDDVGAVYEGKVAYHASCHLLRELGVDEPPHRLLQGVRGTQVTPMDSESQCCGFGGTFAIKYPDISDAMLKKKIESLKRAGADTLVSCDAGCLMHIAGRLHRQGETIRVMHLAELLSTQGAVPHGLPPNGLPKENTNGASGN</sequence>
<feature type="domain" description="Cysteine-rich" evidence="2">
    <location>
        <begin position="13"/>
        <end position="94"/>
    </location>
</feature>
<dbReference type="PANTHER" id="PTHR30296">
    <property type="entry name" value="UNCHARACTERIZED PROTEIN YKGE"/>
    <property type="match status" value="1"/>
</dbReference>
<feature type="region of interest" description="Disordered" evidence="1">
    <location>
        <begin position="250"/>
        <end position="272"/>
    </location>
</feature>
<dbReference type="PATRIC" id="fig|1429439.4.peg.2741"/>
<evidence type="ECO:0000313" key="3">
    <source>
        <dbReference type="EMBL" id="ETX06602.1"/>
    </source>
</evidence>
<gene>
    <name evidence="3" type="ORF">ETSY2_16140</name>
</gene>
<dbReference type="HOGENOM" id="CLU_023081_1_0_7"/>
<dbReference type="PANTHER" id="PTHR30296:SF0">
    <property type="entry name" value="LACTATE UTILIZATION PROTEIN A"/>
    <property type="match status" value="1"/>
</dbReference>
<dbReference type="EMBL" id="AZHX01000653">
    <property type="protein sequence ID" value="ETX06602.1"/>
    <property type="molecule type" value="Genomic_DNA"/>
</dbReference>
<dbReference type="Proteomes" id="UP000019140">
    <property type="component" value="Unassembled WGS sequence"/>
</dbReference>
<proteinExistence type="predicted"/>
<dbReference type="Pfam" id="PF02754">
    <property type="entry name" value="CCG"/>
    <property type="match status" value="2"/>
</dbReference>
<protein>
    <submittedName>
        <fullName evidence="3">Fe-S oxidoreductase</fullName>
    </submittedName>
</protein>
<comment type="caution">
    <text evidence="3">The sequence shown here is derived from an EMBL/GenBank/DDBJ whole genome shotgun (WGS) entry which is preliminary data.</text>
</comment>
<evidence type="ECO:0000313" key="4">
    <source>
        <dbReference type="Proteomes" id="UP000019140"/>
    </source>
</evidence>
<dbReference type="InterPro" id="IPR004017">
    <property type="entry name" value="Cys_rich_dom"/>
</dbReference>
<keyword evidence="4" id="KW-1185">Reference proteome</keyword>
<dbReference type="GO" id="GO:0016491">
    <property type="term" value="F:oxidoreductase activity"/>
    <property type="evidence" value="ECO:0007669"/>
    <property type="project" value="UniProtKB-ARBA"/>
</dbReference>
<accession>W4MAD5</accession>
<evidence type="ECO:0000256" key="1">
    <source>
        <dbReference type="SAM" id="MobiDB-lite"/>
    </source>
</evidence>
<name>W4MAD5_9BACT</name>
<evidence type="ECO:0000259" key="2">
    <source>
        <dbReference type="Pfam" id="PF02754"/>
    </source>
</evidence>
<dbReference type="AlphaFoldDB" id="W4MAD5"/>
<reference evidence="3 4" key="1">
    <citation type="journal article" date="2014" name="Nature">
        <title>An environmental bacterial taxon with a large and distinct metabolic repertoire.</title>
        <authorList>
            <person name="Wilson M.C."/>
            <person name="Mori T."/>
            <person name="Ruckert C."/>
            <person name="Uria A.R."/>
            <person name="Helf M.J."/>
            <person name="Takada K."/>
            <person name="Gernert C."/>
            <person name="Steffens U.A."/>
            <person name="Heycke N."/>
            <person name="Schmitt S."/>
            <person name="Rinke C."/>
            <person name="Helfrich E.J."/>
            <person name="Brachmann A.O."/>
            <person name="Gurgui C."/>
            <person name="Wakimoto T."/>
            <person name="Kracht M."/>
            <person name="Crusemann M."/>
            <person name="Hentschel U."/>
            <person name="Abe I."/>
            <person name="Matsunaga S."/>
            <person name="Kalinowski J."/>
            <person name="Takeyama H."/>
            <person name="Piel J."/>
        </authorList>
    </citation>
    <scope>NUCLEOTIDE SEQUENCE [LARGE SCALE GENOMIC DNA]</scope>
    <source>
        <strain evidence="4">TSY2</strain>
    </source>
</reference>